<dbReference type="Proteomes" id="UP001189624">
    <property type="component" value="Chromosome 9"/>
</dbReference>
<name>A0AA86TP05_9FABA</name>
<sequence>MERMMLKFSVQKSGCTPETRNGWLEVQKAFREAGLDFPKEAIIIQGVAIRQENSLLDNTARIEGWIARFPMFDWVGGVERQRCLQLAYFQQPLREILAGASLMDEANRGEGVGSKLYPPIEDGNAGAYQCGLLLNGMEISVRIDEQHDHFVSEKVGNSEK</sequence>
<dbReference type="GO" id="GO:0048029">
    <property type="term" value="F:monosaccharide binding"/>
    <property type="evidence" value="ECO:0007669"/>
    <property type="project" value="TreeGrafter"/>
</dbReference>
<dbReference type="GO" id="GO:0005829">
    <property type="term" value="C:cytosol"/>
    <property type="evidence" value="ECO:0007669"/>
    <property type="project" value="TreeGrafter"/>
</dbReference>
<gene>
    <name evidence="4" type="ORF">AYBTSS11_LOCUS26064</name>
</gene>
<dbReference type="InterPro" id="IPR001672">
    <property type="entry name" value="G6P_Isomerase"/>
</dbReference>
<evidence type="ECO:0000256" key="3">
    <source>
        <dbReference type="ARBA" id="ARBA00023235"/>
    </source>
</evidence>
<keyword evidence="2" id="KW-0324">Glycolysis</keyword>
<dbReference type="SUPFAM" id="SSF53697">
    <property type="entry name" value="SIS domain"/>
    <property type="match status" value="1"/>
</dbReference>
<accession>A0AA86TP05</accession>
<dbReference type="GO" id="GO:0051156">
    <property type="term" value="P:glucose 6-phosphate metabolic process"/>
    <property type="evidence" value="ECO:0007669"/>
    <property type="project" value="TreeGrafter"/>
</dbReference>
<keyword evidence="1" id="KW-0312">Gluconeogenesis</keyword>
<dbReference type="PANTHER" id="PTHR11469">
    <property type="entry name" value="GLUCOSE-6-PHOSPHATE ISOMERASE"/>
    <property type="match status" value="1"/>
</dbReference>
<evidence type="ECO:0000313" key="5">
    <source>
        <dbReference type="Proteomes" id="UP001189624"/>
    </source>
</evidence>
<evidence type="ECO:0000313" key="4">
    <source>
        <dbReference type="EMBL" id="CAJ1973997.1"/>
    </source>
</evidence>
<dbReference type="EMBL" id="OY731406">
    <property type="protein sequence ID" value="CAJ1973997.1"/>
    <property type="molecule type" value="Genomic_DNA"/>
</dbReference>
<dbReference type="AlphaFoldDB" id="A0AA86TP05"/>
<dbReference type="Gramene" id="rna-AYBTSS11_LOCUS26064">
    <property type="protein sequence ID" value="CAJ1973997.1"/>
    <property type="gene ID" value="gene-AYBTSS11_LOCUS26064"/>
</dbReference>
<keyword evidence="5" id="KW-1185">Reference proteome</keyword>
<reference evidence="4" key="1">
    <citation type="submission" date="2023-10" db="EMBL/GenBank/DDBJ databases">
        <authorList>
            <person name="Domelevo Entfellner J.-B."/>
        </authorList>
    </citation>
    <scope>NUCLEOTIDE SEQUENCE</scope>
</reference>
<protein>
    <submittedName>
        <fullName evidence="4">Uncharacterized protein</fullName>
    </submittedName>
</protein>
<dbReference type="GO" id="GO:0006094">
    <property type="term" value="P:gluconeogenesis"/>
    <property type="evidence" value="ECO:0007669"/>
    <property type="project" value="UniProtKB-KW"/>
</dbReference>
<keyword evidence="3" id="KW-0413">Isomerase</keyword>
<dbReference type="InterPro" id="IPR046348">
    <property type="entry name" value="SIS_dom_sf"/>
</dbReference>
<dbReference type="GO" id="GO:0004347">
    <property type="term" value="F:glucose-6-phosphate isomerase activity"/>
    <property type="evidence" value="ECO:0007669"/>
    <property type="project" value="InterPro"/>
</dbReference>
<evidence type="ECO:0000256" key="2">
    <source>
        <dbReference type="ARBA" id="ARBA00023152"/>
    </source>
</evidence>
<dbReference type="GO" id="GO:0097367">
    <property type="term" value="F:carbohydrate derivative binding"/>
    <property type="evidence" value="ECO:0007669"/>
    <property type="project" value="InterPro"/>
</dbReference>
<evidence type="ECO:0000256" key="1">
    <source>
        <dbReference type="ARBA" id="ARBA00022432"/>
    </source>
</evidence>
<proteinExistence type="predicted"/>
<dbReference type="PANTHER" id="PTHR11469:SF1">
    <property type="entry name" value="GLUCOSE-6-PHOSPHATE ISOMERASE"/>
    <property type="match status" value="1"/>
</dbReference>
<organism evidence="4 5">
    <name type="scientific">Sphenostylis stenocarpa</name>
    <dbReference type="NCBI Taxonomy" id="92480"/>
    <lineage>
        <taxon>Eukaryota</taxon>
        <taxon>Viridiplantae</taxon>
        <taxon>Streptophyta</taxon>
        <taxon>Embryophyta</taxon>
        <taxon>Tracheophyta</taxon>
        <taxon>Spermatophyta</taxon>
        <taxon>Magnoliopsida</taxon>
        <taxon>eudicotyledons</taxon>
        <taxon>Gunneridae</taxon>
        <taxon>Pentapetalae</taxon>
        <taxon>rosids</taxon>
        <taxon>fabids</taxon>
        <taxon>Fabales</taxon>
        <taxon>Fabaceae</taxon>
        <taxon>Papilionoideae</taxon>
        <taxon>50 kb inversion clade</taxon>
        <taxon>NPAAA clade</taxon>
        <taxon>indigoferoid/millettioid clade</taxon>
        <taxon>Phaseoleae</taxon>
        <taxon>Sphenostylis</taxon>
    </lineage>
</organism>
<dbReference type="GO" id="GO:0006096">
    <property type="term" value="P:glycolytic process"/>
    <property type="evidence" value="ECO:0007669"/>
    <property type="project" value="UniProtKB-KW"/>
</dbReference>